<sequence length="149" mass="15748">MNAKQTDLFGGGALELPQPIPVAPGRFALGLQVAVAMSRAMKESGIPRKEIAARVAALSGKRLTESVLDNMAAPSRPDTSPQFLQAMAFDAVTERHALLDLYAGALGGRVIFGDDILALEEGRLVLAQRALRQKGAQLKRVASITSAGR</sequence>
<dbReference type="EMBL" id="AP019782">
    <property type="protein sequence ID" value="BBL70369.1"/>
    <property type="molecule type" value="Genomic_DNA"/>
</dbReference>
<dbReference type="AlphaFoldDB" id="A0A8D4VPN4"/>
<organism evidence="1 2">
    <name type="scientific">Methylogaea oryzae</name>
    <dbReference type="NCBI Taxonomy" id="1295382"/>
    <lineage>
        <taxon>Bacteria</taxon>
        <taxon>Pseudomonadati</taxon>
        <taxon>Pseudomonadota</taxon>
        <taxon>Gammaproteobacteria</taxon>
        <taxon>Methylococcales</taxon>
        <taxon>Methylococcaceae</taxon>
        <taxon>Methylogaea</taxon>
    </lineage>
</organism>
<reference evidence="1" key="1">
    <citation type="submission" date="2019-06" db="EMBL/GenBank/DDBJ databases">
        <title>Complete genome sequence of Methylogaea oryzae strain JCM16910.</title>
        <authorList>
            <person name="Asakawa S."/>
        </authorList>
    </citation>
    <scope>NUCLEOTIDE SEQUENCE</scope>
    <source>
        <strain evidence="1">E10</strain>
    </source>
</reference>
<accession>A0A8D4VPN4</accession>
<evidence type="ECO:0000313" key="1">
    <source>
        <dbReference type="EMBL" id="BBL70369.1"/>
    </source>
</evidence>
<keyword evidence="2" id="KW-1185">Reference proteome</keyword>
<gene>
    <name evidence="1" type="ORF">MoryE10_09750</name>
</gene>
<dbReference type="KEGG" id="moz:MoryE10_09750"/>
<proteinExistence type="predicted"/>
<evidence type="ECO:0000313" key="2">
    <source>
        <dbReference type="Proteomes" id="UP000824988"/>
    </source>
</evidence>
<dbReference type="Proteomes" id="UP000824988">
    <property type="component" value="Chromosome"/>
</dbReference>
<name>A0A8D4VPN4_9GAMM</name>
<protein>
    <submittedName>
        <fullName evidence="1">Uncharacterized protein</fullName>
    </submittedName>
</protein>